<accession>A0A9Q1BIX7</accession>
<comment type="subunit">
    <text evidence="8">Component of ORC, a complex composed of at least 6 subunits: ORC1, ORC2, ORC3, ORC4, ORC5 and ORC6. ORC is regulated in a cell-cycle dependent manner. It is sequentially assembled at the exit from anaphase of mitosis and disassembled as cells enter S phase.</text>
</comment>
<feature type="coiled-coil region" evidence="10">
    <location>
        <begin position="483"/>
        <end position="517"/>
    </location>
</feature>
<evidence type="ECO:0000256" key="4">
    <source>
        <dbReference type="ARBA" id="ARBA00022553"/>
    </source>
</evidence>
<feature type="domain" description="Origin recognition complex subunit 3 winged helix C-terminal" evidence="13">
    <location>
        <begin position="617"/>
        <end position="736"/>
    </location>
</feature>
<evidence type="ECO:0000259" key="13">
    <source>
        <dbReference type="Pfam" id="PF18137"/>
    </source>
</evidence>
<evidence type="ECO:0000256" key="1">
    <source>
        <dbReference type="ARBA" id="ARBA00004123"/>
    </source>
</evidence>
<dbReference type="Pfam" id="PF07034">
    <property type="entry name" value="ORC3_N"/>
    <property type="match status" value="1"/>
</dbReference>
<reference evidence="15" key="1">
    <citation type="submission" date="2021-10" db="EMBL/GenBank/DDBJ databases">
        <title>Tropical sea cucumber genome reveals ecological adaptation and Cuvierian tubules defense mechanism.</title>
        <authorList>
            <person name="Chen T."/>
        </authorList>
    </citation>
    <scope>NUCLEOTIDE SEQUENCE</scope>
    <source>
        <strain evidence="15">Nanhai2018</strain>
        <tissue evidence="15">Muscle</tissue>
    </source>
</reference>
<dbReference type="EMBL" id="JAIZAY010000016">
    <property type="protein sequence ID" value="KAJ8027446.1"/>
    <property type="molecule type" value="Genomic_DNA"/>
</dbReference>
<feature type="region of interest" description="Disordered" evidence="11">
    <location>
        <begin position="517"/>
        <end position="545"/>
    </location>
</feature>
<dbReference type="Proteomes" id="UP001152320">
    <property type="component" value="Chromosome 16"/>
</dbReference>
<dbReference type="GO" id="GO:0005664">
    <property type="term" value="C:nuclear origin of replication recognition complex"/>
    <property type="evidence" value="ECO:0007669"/>
    <property type="project" value="InterPro"/>
</dbReference>
<dbReference type="OrthoDB" id="10265211at2759"/>
<dbReference type="PANTHER" id="PTHR12748">
    <property type="entry name" value="ORIGIN RECOGNITION COMPLEX SUBUNIT 3"/>
    <property type="match status" value="1"/>
</dbReference>
<dbReference type="InterPro" id="IPR045663">
    <property type="entry name" value="ORC3_ins"/>
</dbReference>
<keyword evidence="7" id="KW-0539">Nucleus</keyword>
<dbReference type="GO" id="GO:0005656">
    <property type="term" value="C:nuclear pre-replicative complex"/>
    <property type="evidence" value="ECO:0007669"/>
    <property type="project" value="TreeGrafter"/>
</dbReference>
<keyword evidence="5" id="KW-0235">DNA replication</keyword>
<feature type="domain" description="Origin recognition complex subunit 3 insertion" evidence="14">
    <location>
        <begin position="366"/>
        <end position="604"/>
    </location>
</feature>
<dbReference type="CDD" id="cd20704">
    <property type="entry name" value="Orc3"/>
    <property type="match status" value="2"/>
</dbReference>
<proteinExistence type="inferred from homology"/>
<dbReference type="InterPro" id="IPR045667">
    <property type="entry name" value="ORC3_N"/>
</dbReference>
<dbReference type="GO" id="GO:0006270">
    <property type="term" value="P:DNA replication initiation"/>
    <property type="evidence" value="ECO:0007669"/>
    <property type="project" value="TreeGrafter"/>
</dbReference>
<evidence type="ECO:0000313" key="15">
    <source>
        <dbReference type="EMBL" id="KAJ8027446.1"/>
    </source>
</evidence>
<evidence type="ECO:0000256" key="8">
    <source>
        <dbReference type="ARBA" id="ARBA00026084"/>
    </source>
</evidence>
<protein>
    <recommendedName>
        <fullName evidence="3">Origin recognition complex subunit 3</fullName>
    </recommendedName>
</protein>
<comment type="subcellular location">
    <subcellularLocation>
        <location evidence="1">Nucleus</location>
    </subcellularLocation>
</comment>
<keyword evidence="16" id="KW-1185">Reference proteome</keyword>
<dbReference type="AlphaFoldDB" id="A0A9Q1BIX7"/>
<evidence type="ECO:0000259" key="12">
    <source>
        <dbReference type="Pfam" id="PF07034"/>
    </source>
</evidence>
<evidence type="ECO:0000256" key="11">
    <source>
        <dbReference type="SAM" id="MobiDB-lite"/>
    </source>
</evidence>
<evidence type="ECO:0000256" key="2">
    <source>
        <dbReference type="ARBA" id="ARBA00010977"/>
    </source>
</evidence>
<dbReference type="Pfam" id="PF19675">
    <property type="entry name" value="ORC3_ins"/>
    <property type="match status" value="1"/>
</dbReference>
<comment type="function">
    <text evidence="9">Component of the origin recognition complex (ORC) that binds origins of replication. DNA-binding is ATP-dependent. The specific DNA sequences that define origins of replication have not been identified yet. ORC is required to assemble the pre-replication complex necessary to initiate DNA replication. Binds histone H3 and H4 trimethylation marks H3K9me3, H3K27me3 and H4K20me3.</text>
</comment>
<comment type="caution">
    <text evidence="15">The sequence shown here is derived from an EMBL/GenBank/DDBJ whole genome shotgun (WGS) entry which is preliminary data.</text>
</comment>
<evidence type="ECO:0000256" key="3">
    <source>
        <dbReference type="ARBA" id="ARBA00019085"/>
    </source>
</evidence>
<dbReference type="PANTHER" id="PTHR12748:SF0">
    <property type="entry name" value="ORIGIN RECOGNITION COMPLEX SUBUNIT 3"/>
    <property type="match status" value="1"/>
</dbReference>
<keyword evidence="10" id="KW-0175">Coiled coil</keyword>
<gene>
    <name evidence="15" type="ORF">HOLleu_32591</name>
</gene>
<dbReference type="Pfam" id="PF18137">
    <property type="entry name" value="WHD_ORC"/>
    <property type="match status" value="1"/>
</dbReference>
<dbReference type="InterPro" id="IPR040855">
    <property type="entry name" value="ORC_WH_C"/>
</dbReference>
<evidence type="ECO:0000313" key="16">
    <source>
        <dbReference type="Proteomes" id="UP001152320"/>
    </source>
</evidence>
<keyword evidence="6" id="KW-0238">DNA-binding</keyword>
<evidence type="ECO:0000256" key="7">
    <source>
        <dbReference type="ARBA" id="ARBA00023242"/>
    </source>
</evidence>
<sequence>MEEADAVTSSVSKGVFVFKPSSKKKKRSFEAEDYFPRLHKESASCTTLRGDVYNGLRTNMEDDIGDLSSEISKKLLDDLTKFLQNCHTNTNGKDRSTARGCRTELPTAVLITGVSSPDHSSIFRALVDIFKKRVSPHVIRLTANQSSSLKTLMSAVVGQFIGQEDAMSEDEEEETEEPSSSYVNVRKIPGTMQVLRSWYQANIQTVAPAKKKKTSTPSPSQASHSLVILFEDVGSFVPRVLQDFVHITSQYLPSLPFSFVFGFPTSVAAVHQVIPRSVSSLLRIEKFQTQPALVSLSQIIEMLLLTPNYPFKLGPKVYHLLSDLFLYHSFSVKAFVKGIQVSLMEHFYCQPLSFLCCSSEESPSYVTSLTHTQLELCRSLKSFRRYVESLPPQEQRALLLDDKHAKGVLNDLLEIIYEYHKNFFPVLKCLHHLTSRLPHAPLGRKLRELYGMTLEKHIVEQEGYNQAVGLWRLYAREELMSHLDACIETLSEEEGQLEEISKKLTLYRQQLEALANTGHLPAPKDTSETEEDSTNDQSHLQPRTGKVTLHSLQEQLLVEAKKKKELTKYEVLRHEVVAFLHRVFEKILVAPQSLTLHEIFYFDDVSKIRQYLQAAPRVAVQTALTNPYVYLQNDACKVDPGTVTDALPDICIVYKLHLEYGRLINLYDWLQAFVTVVTGGEEEKKKTKGKKAEAKDEKEVDPQLHARFIRAVSELQFLGFIKPTKQKTDHVQRLTWGGC</sequence>
<evidence type="ECO:0000259" key="14">
    <source>
        <dbReference type="Pfam" id="PF19675"/>
    </source>
</evidence>
<evidence type="ECO:0000256" key="5">
    <source>
        <dbReference type="ARBA" id="ARBA00022705"/>
    </source>
</evidence>
<name>A0A9Q1BIX7_HOLLE</name>
<evidence type="ECO:0000256" key="10">
    <source>
        <dbReference type="SAM" id="Coils"/>
    </source>
</evidence>
<keyword evidence="4" id="KW-0597">Phosphoprotein</keyword>
<comment type="similarity">
    <text evidence="2">Belongs to the ORC3 family.</text>
</comment>
<evidence type="ECO:0000256" key="6">
    <source>
        <dbReference type="ARBA" id="ARBA00023125"/>
    </source>
</evidence>
<feature type="domain" description="Origin recognition complex subunit 3 N-terminal" evidence="12">
    <location>
        <begin position="8"/>
        <end position="355"/>
    </location>
</feature>
<organism evidence="15 16">
    <name type="scientific">Holothuria leucospilota</name>
    <name type="common">Black long sea cucumber</name>
    <name type="synonym">Mertensiothuria leucospilota</name>
    <dbReference type="NCBI Taxonomy" id="206669"/>
    <lineage>
        <taxon>Eukaryota</taxon>
        <taxon>Metazoa</taxon>
        <taxon>Echinodermata</taxon>
        <taxon>Eleutherozoa</taxon>
        <taxon>Echinozoa</taxon>
        <taxon>Holothuroidea</taxon>
        <taxon>Aspidochirotacea</taxon>
        <taxon>Aspidochirotida</taxon>
        <taxon>Holothuriidae</taxon>
        <taxon>Holothuria</taxon>
    </lineage>
</organism>
<dbReference type="GO" id="GO:0003688">
    <property type="term" value="F:DNA replication origin binding"/>
    <property type="evidence" value="ECO:0007669"/>
    <property type="project" value="TreeGrafter"/>
</dbReference>
<dbReference type="InterPro" id="IPR020795">
    <property type="entry name" value="ORC3"/>
</dbReference>
<evidence type="ECO:0000256" key="9">
    <source>
        <dbReference type="ARBA" id="ARBA00045241"/>
    </source>
</evidence>
<dbReference type="GO" id="GO:0031261">
    <property type="term" value="C:DNA replication preinitiation complex"/>
    <property type="evidence" value="ECO:0007669"/>
    <property type="project" value="TreeGrafter"/>
</dbReference>